<sequence length="101" mass="10942">MSLPSWIRPSVPSDDLSVPGMPPKVIPETPLPPPPASSNSSSLSRATCQLRTATSSRVCGRFAAPTDVHQNFKELLLFVCGGGERESNSSKKFLEFGRSRR</sequence>
<dbReference type="AlphaFoldDB" id="A0AAV4SS54"/>
<protein>
    <submittedName>
        <fullName evidence="2">Uncharacterized protein</fullName>
    </submittedName>
</protein>
<reference evidence="2 3" key="1">
    <citation type="submission" date="2021-06" db="EMBL/GenBank/DDBJ databases">
        <title>Caerostris darwini draft genome.</title>
        <authorList>
            <person name="Kono N."/>
            <person name="Arakawa K."/>
        </authorList>
    </citation>
    <scope>NUCLEOTIDE SEQUENCE [LARGE SCALE GENOMIC DNA]</scope>
</reference>
<evidence type="ECO:0000313" key="3">
    <source>
        <dbReference type="Proteomes" id="UP001054837"/>
    </source>
</evidence>
<proteinExistence type="predicted"/>
<keyword evidence="3" id="KW-1185">Reference proteome</keyword>
<dbReference type="Proteomes" id="UP001054837">
    <property type="component" value="Unassembled WGS sequence"/>
</dbReference>
<feature type="compositionally biased region" description="Pro residues" evidence="1">
    <location>
        <begin position="20"/>
        <end position="36"/>
    </location>
</feature>
<comment type="caution">
    <text evidence="2">The sequence shown here is derived from an EMBL/GenBank/DDBJ whole genome shotgun (WGS) entry which is preliminary data.</text>
</comment>
<dbReference type="EMBL" id="BPLQ01008249">
    <property type="protein sequence ID" value="GIY36136.1"/>
    <property type="molecule type" value="Genomic_DNA"/>
</dbReference>
<evidence type="ECO:0000313" key="2">
    <source>
        <dbReference type="EMBL" id="GIY36136.1"/>
    </source>
</evidence>
<accession>A0AAV4SS54</accession>
<evidence type="ECO:0000256" key="1">
    <source>
        <dbReference type="SAM" id="MobiDB-lite"/>
    </source>
</evidence>
<organism evidence="2 3">
    <name type="scientific">Caerostris darwini</name>
    <dbReference type="NCBI Taxonomy" id="1538125"/>
    <lineage>
        <taxon>Eukaryota</taxon>
        <taxon>Metazoa</taxon>
        <taxon>Ecdysozoa</taxon>
        <taxon>Arthropoda</taxon>
        <taxon>Chelicerata</taxon>
        <taxon>Arachnida</taxon>
        <taxon>Araneae</taxon>
        <taxon>Araneomorphae</taxon>
        <taxon>Entelegynae</taxon>
        <taxon>Araneoidea</taxon>
        <taxon>Araneidae</taxon>
        <taxon>Caerostris</taxon>
    </lineage>
</organism>
<feature type="region of interest" description="Disordered" evidence="1">
    <location>
        <begin position="1"/>
        <end position="47"/>
    </location>
</feature>
<name>A0AAV4SS54_9ARAC</name>
<gene>
    <name evidence="2" type="ORF">CDAR_479821</name>
</gene>